<reference evidence="2 3" key="1">
    <citation type="submission" date="2020-06" db="EMBL/GenBank/DDBJ databases">
        <title>Transcriptomic and genomic resources for Thalictrum thalictroides and T. hernandezii: Facilitating candidate gene discovery in an emerging model plant lineage.</title>
        <authorList>
            <person name="Arias T."/>
            <person name="Riano-Pachon D.M."/>
            <person name="Di Stilio V.S."/>
        </authorList>
    </citation>
    <scope>NUCLEOTIDE SEQUENCE [LARGE SCALE GENOMIC DNA]</scope>
    <source>
        <strain evidence="3">cv. WT478/WT964</strain>
        <tissue evidence="2">Leaves</tissue>
    </source>
</reference>
<dbReference type="AlphaFoldDB" id="A0A7J6VGU2"/>
<dbReference type="SUPFAM" id="SSF55729">
    <property type="entry name" value="Acyl-CoA N-acyltransferases (Nat)"/>
    <property type="match status" value="1"/>
</dbReference>
<accession>A0A7J6VGU2</accession>
<keyword evidence="3" id="KW-1185">Reference proteome</keyword>
<dbReference type="PROSITE" id="PS51186">
    <property type="entry name" value="GNAT"/>
    <property type="match status" value="1"/>
</dbReference>
<dbReference type="InterPro" id="IPR000182">
    <property type="entry name" value="GNAT_dom"/>
</dbReference>
<evidence type="ECO:0000259" key="1">
    <source>
        <dbReference type="PROSITE" id="PS51186"/>
    </source>
</evidence>
<dbReference type="Pfam" id="PF23209">
    <property type="entry name" value="IDM1_C"/>
    <property type="match status" value="1"/>
</dbReference>
<organism evidence="2 3">
    <name type="scientific">Thalictrum thalictroides</name>
    <name type="common">Rue-anemone</name>
    <name type="synonym">Anemone thalictroides</name>
    <dbReference type="NCBI Taxonomy" id="46969"/>
    <lineage>
        <taxon>Eukaryota</taxon>
        <taxon>Viridiplantae</taxon>
        <taxon>Streptophyta</taxon>
        <taxon>Embryophyta</taxon>
        <taxon>Tracheophyta</taxon>
        <taxon>Spermatophyta</taxon>
        <taxon>Magnoliopsida</taxon>
        <taxon>Ranunculales</taxon>
        <taxon>Ranunculaceae</taxon>
        <taxon>Thalictroideae</taxon>
        <taxon>Thalictrum</taxon>
    </lineage>
</organism>
<feature type="domain" description="N-acetyltransferase" evidence="1">
    <location>
        <begin position="1"/>
        <end position="126"/>
    </location>
</feature>
<evidence type="ECO:0000313" key="3">
    <source>
        <dbReference type="Proteomes" id="UP000554482"/>
    </source>
</evidence>
<dbReference type="Proteomes" id="UP000554482">
    <property type="component" value="Unassembled WGS sequence"/>
</dbReference>
<dbReference type="InterPro" id="IPR056511">
    <property type="entry name" value="IDM1_C"/>
</dbReference>
<sequence>MYFFCRSNLTRLNFAGFYTAILERRDEIISVASIRIHGTKLAEMPFIGTRNIYRGQGMCHRLLNAIESKLRFLGVEKLIMPSVEERVEKWIKGYGFRPIEDPLRQEMRSMNLLIFPATVILEKNLVSQSNRPLIPNP</sequence>
<comment type="caution">
    <text evidence="2">The sequence shown here is derived from an EMBL/GenBank/DDBJ whole genome shotgun (WGS) entry which is preliminary data.</text>
</comment>
<name>A0A7J6VGU2_THATH</name>
<dbReference type="GO" id="GO:0006357">
    <property type="term" value="P:regulation of transcription by RNA polymerase II"/>
    <property type="evidence" value="ECO:0007669"/>
    <property type="project" value="TreeGrafter"/>
</dbReference>
<dbReference type="PANTHER" id="PTHR46309">
    <property type="entry name" value="PHD FINGER PROTEIN 12"/>
    <property type="match status" value="1"/>
</dbReference>
<dbReference type="OrthoDB" id="429143at2759"/>
<protein>
    <submittedName>
        <fullName evidence="2">Acyl-CoA N-acyltransferase with RING/FYVE/PHD-type zinc finger protein</fullName>
    </submittedName>
</protein>
<dbReference type="GO" id="GO:0003714">
    <property type="term" value="F:transcription corepressor activity"/>
    <property type="evidence" value="ECO:0007669"/>
    <property type="project" value="InterPro"/>
</dbReference>
<dbReference type="CDD" id="cd04301">
    <property type="entry name" value="NAT_SF"/>
    <property type="match status" value="1"/>
</dbReference>
<dbReference type="EMBL" id="JABWDY010033307">
    <property type="protein sequence ID" value="KAF5183502.1"/>
    <property type="molecule type" value="Genomic_DNA"/>
</dbReference>
<gene>
    <name evidence="2" type="ORF">FRX31_026911</name>
</gene>
<dbReference type="PANTHER" id="PTHR46309:SF5">
    <property type="entry name" value="GNAT FAMILY ACETYLTRANSFERASE"/>
    <property type="match status" value="1"/>
</dbReference>
<evidence type="ECO:0000313" key="2">
    <source>
        <dbReference type="EMBL" id="KAF5183502.1"/>
    </source>
</evidence>
<dbReference type="InterPro" id="IPR016181">
    <property type="entry name" value="Acyl_CoA_acyltransferase"/>
</dbReference>
<keyword evidence="2" id="KW-0012">Acyltransferase</keyword>
<dbReference type="GO" id="GO:0016747">
    <property type="term" value="F:acyltransferase activity, transferring groups other than amino-acyl groups"/>
    <property type="evidence" value="ECO:0007669"/>
    <property type="project" value="InterPro"/>
</dbReference>
<keyword evidence="2" id="KW-0808">Transferase</keyword>
<feature type="non-terminal residue" evidence="2">
    <location>
        <position position="1"/>
    </location>
</feature>
<dbReference type="InterPro" id="IPR042163">
    <property type="entry name" value="PHF12"/>
</dbReference>
<dbReference type="Gene3D" id="3.40.630.30">
    <property type="match status" value="1"/>
</dbReference>
<dbReference type="GO" id="GO:0005634">
    <property type="term" value="C:nucleus"/>
    <property type="evidence" value="ECO:0007669"/>
    <property type="project" value="TreeGrafter"/>
</dbReference>
<proteinExistence type="predicted"/>